<dbReference type="CDD" id="cd06989">
    <property type="entry name" value="cupin_DRT102"/>
    <property type="match status" value="1"/>
</dbReference>
<name>A0ABS8JH11_9GAMM</name>
<feature type="signal peptide" evidence="1">
    <location>
        <begin position="1"/>
        <end position="25"/>
    </location>
</feature>
<feature type="chain" id="PRO_5046662363" evidence="1">
    <location>
        <begin position="26"/>
        <end position="165"/>
    </location>
</feature>
<evidence type="ECO:0000313" key="3">
    <source>
        <dbReference type="EMBL" id="MCC8362892.1"/>
    </source>
</evidence>
<organism evidence="3 4">
    <name type="scientific">Noviluteimonas lactosilytica</name>
    <dbReference type="NCBI Taxonomy" id="2888523"/>
    <lineage>
        <taxon>Bacteria</taxon>
        <taxon>Pseudomonadati</taxon>
        <taxon>Pseudomonadota</taxon>
        <taxon>Gammaproteobacteria</taxon>
        <taxon>Lysobacterales</taxon>
        <taxon>Lysobacteraceae</taxon>
        <taxon>Noviluteimonas</taxon>
    </lineage>
</organism>
<protein>
    <submittedName>
        <fullName evidence="3">Cupin domain-containing protein</fullName>
    </submittedName>
</protein>
<sequence length="165" mass="17444">MKTKLSWMVALVPALALMHSASAPAADGMEHAMVKAGEVKWGDPPPFLPKGAQFAVLAGDPGKAGPFAIRIKMPAGYKIGRHWHPTDEQVTVIDGDFHVSMGESGKTHDADFATGDYVSLPAKMQHEATTKGGATVQVNAMGPFEITYADAKDDPRKSAATDATK</sequence>
<evidence type="ECO:0000259" key="2">
    <source>
        <dbReference type="Pfam" id="PF12973"/>
    </source>
</evidence>
<dbReference type="InterPro" id="IPR011051">
    <property type="entry name" value="RmlC_Cupin_sf"/>
</dbReference>
<reference evidence="3" key="1">
    <citation type="submission" date="2021-10" db="EMBL/GenBank/DDBJ databases">
        <authorList>
            <person name="Lyu M."/>
            <person name="Wang X."/>
            <person name="Meng X."/>
            <person name="Xu K."/>
        </authorList>
    </citation>
    <scope>NUCLEOTIDE SEQUENCE</scope>
    <source>
        <strain evidence="3">A6</strain>
    </source>
</reference>
<comment type="caution">
    <text evidence="3">The sequence shown here is derived from an EMBL/GenBank/DDBJ whole genome shotgun (WGS) entry which is preliminary data.</text>
</comment>
<dbReference type="RefSeq" id="WP_230526465.1">
    <property type="nucleotide sequence ID" value="NZ_JAJGAK010000001.1"/>
</dbReference>
<dbReference type="InterPro" id="IPR025979">
    <property type="entry name" value="ChrR-like_cupin_dom"/>
</dbReference>
<dbReference type="Pfam" id="PF12973">
    <property type="entry name" value="Cupin_7"/>
    <property type="match status" value="1"/>
</dbReference>
<accession>A0ABS8JH11</accession>
<keyword evidence="4" id="KW-1185">Reference proteome</keyword>
<gene>
    <name evidence="3" type="ORF">LK996_07360</name>
</gene>
<evidence type="ECO:0000256" key="1">
    <source>
        <dbReference type="SAM" id="SignalP"/>
    </source>
</evidence>
<dbReference type="InterPro" id="IPR014710">
    <property type="entry name" value="RmlC-like_jellyroll"/>
</dbReference>
<dbReference type="SUPFAM" id="SSF51182">
    <property type="entry name" value="RmlC-like cupins"/>
    <property type="match status" value="1"/>
</dbReference>
<feature type="domain" description="ChrR-like cupin" evidence="2">
    <location>
        <begin position="31"/>
        <end position="133"/>
    </location>
</feature>
<keyword evidence="1" id="KW-0732">Signal</keyword>
<evidence type="ECO:0000313" key="4">
    <source>
        <dbReference type="Proteomes" id="UP001165293"/>
    </source>
</evidence>
<dbReference type="EMBL" id="JAJGAK010000001">
    <property type="protein sequence ID" value="MCC8362892.1"/>
    <property type="molecule type" value="Genomic_DNA"/>
</dbReference>
<dbReference type="Proteomes" id="UP001165293">
    <property type="component" value="Unassembled WGS sequence"/>
</dbReference>
<proteinExistence type="predicted"/>
<dbReference type="Gene3D" id="2.60.120.10">
    <property type="entry name" value="Jelly Rolls"/>
    <property type="match status" value="1"/>
</dbReference>